<feature type="region of interest" description="Disordered" evidence="1">
    <location>
        <begin position="127"/>
        <end position="169"/>
    </location>
</feature>
<sequence>MDLQHIKVLFLQTRYKSCIRACHDTLAALNNQTDQNPLSDTFVMFYLAMAHEELARAMHQNSTNKIPTMDTARAYYHEALDALPSSDDAHDIYIASQRANELKRAESRSSFSSFGDDTWEIAGNDSTSTLRFQGTPTSNSFPRLRNDSPLDDWSKQGSPTSRGFDDVNTNDVDFDDLDSHRSFDQIRTPGRGLPRDYSRISLIASPSIQVHKTEPAHRRVDSAMQHNLWPDRPSTPAPDRPFSPHQNRPSLPQLSIVAKPTHASSLSPPDSEYYSPEYMDPVSPLCPADYASASSNSPISPTTPTAAFDTYDVHSAVSTQNGYEEEEFHDAEESFVAADHFRDNVEGMRARIRRHISQLHDTKSTLLANQAAKRHRRTTLVAQQQSEKEGLMAGAQKPPTRTTALGPQQVPSTRSYWSFVPAHIKATEKQERIAAGRARNWERKRFQPERYQELCEQALGDL</sequence>
<feature type="compositionally biased region" description="Basic and acidic residues" evidence="1">
    <location>
        <begin position="144"/>
        <end position="154"/>
    </location>
</feature>
<dbReference type="OrthoDB" id="3641178at2759"/>
<evidence type="ECO:0000256" key="1">
    <source>
        <dbReference type="SAM" id="MobiDB-lite"/>
    </source>
</evidence>
<accession>A0A6J3LYC0</accession>
<proteinExistence type="predicted"/>
<organism evidence="3">
    <name type="scientific">Dissoconium aciculare CBS 342.82</name>
    <dbReference type="NCBI Taxonomy" id="1314786"/>
    <lineage>
        <taxon>Eukaryota</taxon>
        <taxon>Fungi</taxon>
        <taxon>Dikarya</taxon>
        <taxon>Ascomycota</taxon>
        <taxon>Pezizomycotina</taxon>
        <taxon>Dothideomycetes</taxon>
        <taxon>Dothideomycetidae</taxon>
        <taxon>Mycosphaerellales</taxon>
        <taxon>Dissoconiaceae</taxon>
        <taxon>Dissoconium</taxon>
    </lineage>
</organism>
<keyword evidence="2" id="KW-1185">Reference proteome</keyword>
<feature type="compositionally biased region" description="Polar residues" evidence="1">
    <location>
        <begin position="399"/>
        <end position="410"/>
    </location>
</feature>
<dbReference type="Proteomes" id="UP000504637">
    <property type="component" value="Unplaced"/>
</dbReference>
<name>A0A6J3LYC0_9PEZI</name>
<evidence type="ECO:0000313" key="2">
    <source>
        <dbReference type="Proteomes" id="UP000504637"/>
    </source>
</evidence>
<dbReference type="GeneID" id="54366657"/>
<feature type="region of interest" description="Disordered" evidence="1">
    <location>
        <begin position="227"/>
        <end position="251"/>
    </location>
</feature>
<feature type="region of interest" description="Disordered" evidence="1">
    <location>
        <begin position="382"/>
        <end position="410"/>
    </location>
</feature>
<protein>
    <submittedName>
        <fullName evidence="3">Uncharacterized protein</fullName>
    </submittedName>
</protein>
<feature type="compositionally biased region" description="Polar residues" evidence="1">
    <location>
        <begin position="127"/>
        <end position="141"/>
    </location>
</feature>
<reference evidence="3" key="2">
    <citation type="submission" date="2020-04" db="EMBL/GenBank/DDBJ databases">
        <authorList>
            <consortium name="NCBI Genome Project"/>
        </authorList>
    </citation>
    <scope>NUCLEOTIDE SEQUENCE</scope>
    <source>
        <strain evidence="3">CBS 342.82</strain>
    </source>
</reference>
<evidence type="ECO:0000313" key="3">
    <source>
        <dbReference type="RefSeq" id="XP_033456653.1"/>
    </source>
</evidence>
<dbReference type="AlphaFoldDB" id="A0A6J3LYC0"/>
<dbReference type="RefSeq" id="XP_033456653.1">
    <property type="nucleotide sequence ID" value="XM_033608856.1"/>
</dbReference>
<reference evidence="3" key="3">
    <citation type="submission" date="2025-08" db="UniProtKB">
        <authorList>
            <consortium name="RefSeq"/>
        </authorList>
    </citation>
    <scope>IDENTIFICATION</scope>
    <source>
        <strain evidence="3">CBS 342.82</strain>
    </source>
</reference>
<reference evidence="3" key="1">
    <citation type="submission" date="2020-01" db="EMBL/GenBank/DDBJ databases">
        <authorList>
            <consortium name="DOE Joint Genome Institute"/>
            <person name="Haridas S."/>
            <person name="Albert R."/>
            <person name="Binder M."/>
            <person name="Bloem J."/>
            <person name="Labutti K."/>
            <person name="Salamov A."/>
            <person name="Andreopoulos B."/>
            <person name="Baker S.E."/>
            <person name="Barry K."/>
            <person name="Bills G."/>
            <person name="Bluhm B.H."/>
            <person name="Cannon C."/>
            <person name="Castanera R."/>
            <person name="Culley D.E."/>
            <person name="Daum C."/>
            <person name="Ezra D."/>
            <person name="Gonzalez J.B."/>
            <person name="Henrissat B."/>
            <person name="Kuo A."/>
            <person name="Liang C."/>
            <person name="Lipzen A."/>
            <person name="Lutzoni F."/>
            <person name="Magnuson J."/>
            <person name="Mondo S."/>
            <person name="Nolan M."/>
            <person name="Ohm R."/>
            <person name="Pangilinan J."/>
            <person name="Park H.-J."/>
            <person name="Ramirez L."/>
            <person name="Alfaro M."/>
            <person name="Sun H."/>
            <person name="Tritt A."/>
            <person name="Yoshinaga Y."/>
            <person name="Zwiers L.-H."/>
            <person name="Turgeon B.G."/>
            <person name="Goodwin S.B."/>
            <person name="Spatafora J.W."/>
            <person name="Crous P.W."/>
            <person name="Grigoriev I.V."/>
        </authorList>
    </citation>
    <scope>NUCLEOTIDE SEQUENCE</scope>
    <source>
        <strain evidence="3">CBS 342.82</strain>
    </source>
</reference>
<gene>
    <name evidence="3" type="ORF">K489DRAFT_70707</name>
</gene>